<reference evidence="1" key="4">
    <citation type="submission" date="2025-08" db="UniProtKB">
        <authorList>
            <consortium name="Ensembl"/>
        </authorList>
    </citation>
    <scope>IDENTIFICATION</scope>
</reference>
<dbReference type="Proteomes" id="UP000314986">
    <property type="component" value="Unassembled WGS sequence"/>
</dbReference>
<proteinExistence type="predicted"/>
<reference evidence="2" key="1">
    <citation type="journal article" date="2006" name="Science">
        <title>Ancient noncoding elements conserved in the human genome.</title>
        <authorList>
            <person name="Venkatesh B."/>
            <person name="Kirkness E.F."/>
            <person name="Loh Y.H."/>
            <person name="Halpern A.L."/>
            <person name="Lee A.P."/>
            <person name="Johnson J."/>
            <person name="Dandona N."/>
            <person name="Viswanathan L.D."/>
            <person name="Tay A."/>
            <person name="Venter J.C."/>
            <person name="Strausberg R.L."/>
            <person name="Brenner S."/>
        </authorList>
    </citation>
    <scope>NUCLEOTIDE SEQUENCE [LARGE SCALE GENOMIC DNA]</scope>
</reference>
<protein>
    <submittedName>
        <fullName evidence="1">Uncharacterized protein</fullName>
    </submittedName>
</protein>
<dbReference type="AlphaFoldDB" id="A0A4W3JKB5"/>
<evidence type="ECO:0000313" key="1">
    <source>
        <dbReference type="Ensembl" id="ENSCMIP00000032545.1"/>
    </source>
</evidence>
<organism evidence="1 2">
    <name type="scientific">Callorhinchus milii</name>
    <name type="common">Ghost shark</name>
    <dbReference type="NCBI Taxonomy" id="7868"/>
    <lineage>
        <taxon>Eukaryota</taxon>
        <taxon>Metazoa</taxon>
        <taxon>Chordata</taxon>
        <taxon>Craniata</taxon>
        <taxon>Vertebrata</taxon>
        <taxon>Chondrichthyes</taxon>
        <taxon>Holocephali</taxon>
        <taxon>Chimaeriformes</taxon>
        <taxon>Callorhinchidae</taxon>
        <taxon>Callorhinchus</taxon>
    </lineage>
</organism>
<sequence length="79" mass="9002">RKTTNYTLAFLNSCSNSSVLHPPKEALRFPFSYCHSWFSSRGSGMSRLWNISSCSCEWCCTGFVCIPLGSAMFWKPFVF</sequence>
<reference evidence="1" key="5">
    <citation type="submission" date="2025-09" db="UniProtKB">
        <authorList>
            <consortium name="Ensembl"/>
        </authorList>
    </citation>
    <scope>IDENTIFICATION</scope>
</reference>
<reference evidence="2" key="3">
    <citation type="journal article" date="2014" name="Nature">
        <title>Elephant shark genome provides unique insights into gnathostome evolution.</title>
        <authorList>
            <consortium name="International Elephant Shark Genome Sequencing Consortium"/>
            <person name="Venkatesh B."/>
            <person name="Lee A.P."/>
            <person name="Ravi V."/>
            <person name="Maurya A.K."/>
            <person name="Lian M.M."/>
            <person name="Swann J.B."/>
            <person name="Ohta Y."/>
            <person name="Flajnik M.F."/>
            <person name="Sutoh Y."/>
            <person name="Kasahara M."/>
            <person name="Hoon S."/>
            <person name="Gangu V."/>
            <person name="Roy S.W."/>
            <person name="Irimia M."/>
            <person name="Korzh V."/>
            <person name="Kondrychyn I."/>
            <person name="Lim Z.W."/>
            <person name="Tay B.H."/>
            <person name="Tohari S."/>
            <person name="Kong K.W."/>
            <person name="Ho S."/>
            <person name="Lorente-Galdos B."/>
            <person name="Quilez J."/>
            <person name="Marques-Bonet T."/>
            <person name="Raney B.J."/>
            <person name="Ingham P.W."/>
            <person name="Tay A."/>
            <person name="Hillier L.W."/>
            <person name="Minx P."/>
            <person name="Boehm T."/>
            <person name="Wilson R.K."/>
            <person name="Brenner S."/>
            <person name="Warren W.C."/>
        </authorList>
    </citation>
    <scope>NUCLEOTIDE SEQUENCE [LARGE SCALE GENOMIC DNA]</scope>
</reference>
<dbReference type="Ensembl" id="ENSCMIT00000033038.1">
    <property type="protein sequence ID" value="ENSCMIP00000032545.1"/>
    <property type="gene ID" value="ENSCMIG00000013910.1"/>
</dbReference>
<accession>A0A4W3JKB5</accession>
<dbReference type="InParanoid" id="A0A4W3JKB5"/>
<reference evidence="2" key="2">
    <citation type="journal article" date="2007" name="PLoS Biol.">
        <title>Survey sequencing and comparative analysis of the elephant shark (Callorhinchus milii) genome.</title>
        <authorList>
            <person name="Venkatesh B."/>
            <person name="Kirkness E.F."/>
            <person name="Loh Y.H."/>
            <person name="Halpern A.L."/>
            <person name="Lee A.P."/>
            <person name="Johnson J."/>
            <person name="Dandona N."/>
            <person name="Viswanathan L.D."/>
            <person name="Tay A."/>
            <person name="Venter J.C."/>
            <person name="Strausberg R.L."/>
            <person name="Brenner S."/>
        </authorList>
    </citation>
    <scope>NUCLEOTIDE SEQUENCE [LARGE SCALE GENOMIC DNA]</scope>
</reference>
<keyword evidence="2" id="KW-1185">Reference proteome</keyword>
<evidence type="ECO:0000313" key="2">
    <source>
        <dbReference type="Proteomes" id="UP000314986"/>
    </source>
</evidence>
<name>A0A4W3JKB5_CALMI</name>